<dbReference type="SUPFAM" id="SSF55166">
    <property type="entry name" value="Hedgehog/DD-peptidase"/>
    <property type="match status" value="1"/>
</dbReference>
<dbReference type="InterPro" id="IPR039561">
    <property type="entry name" value="Peptidase_M15C"/>
</dbReference>
<accession>A0ABU8RF58</accession>
<name>A0ABU8RF58_9ACTN</name>
<proteinExistence type="predicted"/>
<evidence type="ECO:0000313" key="4">
    <source>
        <dbReference type="Proteomes" id="UP001387100"/>
    </source>
</evidence>
<gene>
    <name evidence="3" type="ORF">WDZ17_00180</name>
</gene>
<feature type="domain" description="Peptidase M15C" evidence="2">
    <location>
        <begin position="32"/>
        <end position="104"/>
    </location>
</feature>
<protein>
    <submittedName>
        <fullName evidence="3">M15 family metallopeptidase</fullName>
    </submittedName>
</protein>
<dbReference type="Proteomes" id="UP001387100">
    <property type="component" value="Unassembled WGS sequence"/>
</dbReference>
<dbReference type="Gene3D" id="3.30.1380.10">
    <property type="match status" value="1"/>
</dbReference>
<evidence type="ECO:0000256" key="1">
    <source>
        <dbReference type="SAM" id="MobiDB-lite"/>
    </source>
</evidence>
<dbReference type="InterPro" id="IPR009045">
    <property type="entry name" value="Zn_M74/Hedgehog-like"/>
</dbReference>
<feature type="region of interest" description="Disordered" evidence="1">
    <location>
        <begin position="1"/>
        <end position="21"/>
    </location>
</feature>
<comment type="caution">
    <text evidence="3">The sequence shown here is derived from an EMBL/GenBank/DDBJ whole genome shotgun (WGS) entry which is preliminary data.</text>
</comment>
<organism evidence="3 4">
    <name type="scientific">Pseudokineococcus basanitobsidens</name>
    <dbReference type="NCBI Taxonomy" id="1926649"/>
    <lineage>
        <taxon>Bacteria</taxon>
        <taxon>Bacillati</taxon>
        <taxon>Actinomycetota</taxon>
        <taxon>Actinomycetes</taxon>
        <taxon>Kineosporiales</taxon>
        <taxon>Kineosporiaceae</taxon>
        <taxon>Pseudokineococcus</taxon>
    </lineage>
</organism>
<evidence type="ECO:0000259" key="2">
    <source>
        <dbReference type="Pfam" id="PF13539"/>
    </source>
</evidence>
<dbReference type="RefSeq" id="WP_339573100.1">
    <property type="nucleotide sequence ID" value="NZ_JBBIAA010000001.1"/>
</dbReference>
<evidence type="ECO:0000313" key="3">
    <source>
        <dbReference type="EMBL" id="MEJ5943708.1"/>
    </source>
</evidence>
<keyword evidence="4" id="KW-1185">Reference proteome</keyword>
<dbReference type="Pfam" id="PF13539">
    <property type="entry name" value="Peptidase_M15_4"/>
    <property type="match status" value="1"/>
</dbReference>
<sequence>MERVVPASAYGGSDEASMRANNTSGFNCRPGRHGEGAAIDVNPLVNPYIKGSVVQPATAKRYVDRTQAVRGMIKPGDVVVRAFAAEGWRWGGDWKTLKDYQHFSDNGR</sequence>
<dbReference type="EMBL" id="JBBIAA010000001">
    <property type="protein sequence ID" value="MEJ5943708.1"/>
    <property type="molecule type" value="Genomic_DNA"/>
</dbReference>
<reference evidence="3 4" key="1">
    <citation type="journal article" date="2017" name="Int. J. Syst. Evol. Microbiol.">
        <title>Pseudokineococcus basanitobsidens sp. nov., isolated from volcanic rock.</title>
        <authorList>
            <person name="Lee D.W."/>
            <person name="Park M.Y."/>
            <person name="Kim J.J."/>
            <person name="Kim B.S."/>
        </authorList>
    </citation>
    <scope>NUCLEOTIDE SEQUENCE [LARGE SCALE GENOMIC DNA]</scope>
    <source>
        <strain evidence="3 4">DSM 103726</strain>
    </source>
</reference>